<dbReference type="RefSeq" id="WP_425291293.1">
    <property type="nucleotide sequence ID" value="NZ_OBEL01000006.1"/>
</dbReference>
<evidence type="ECO:0000313" key="2">
    <source>
        <dbReference type="Proteomes" id="UP000219439"/>
    </source>
</evidence>
<dbReference type="InterPro" id="IPR008325">
    <property type="entry name" value="EipA-like"/>
</dbReference>
<dbReference type="PIRSF" id="PIRSF033924">
    <property type="entry name" value="UCP033924"/>
    <property type="match status" value="1"/>
</dbReference>
<reference evidence="1 2" key="1">
    <citation type="submission" date="2017-09" db="EMBL/GenBank/DDBJ databases">
        <authorList>
            <person name="Ehlers B."/>
            <person name="Leendertz F.H."/>
        </authorList>
    </citation>
    <scope>NUCLEOTIDE SEQUENCE [LARGE SCALE GENOMIC DNA]</scope>
    <source>
        <strain evidence="1 2">DSM 18289</strain>
    </source>
</reference>
<dbReference type="Proteomes" id="UP000219439">
    <property type="component" value="Unassembled WGS sequence"/>
</dbReference>
<dbReference type="AlphaFoldDB" id="A0A285PIG4"/>
<protein>
    <recommendedName>
        <fullName evidence="3">DUF1134 domain-containing protein</fullName>
    </recommendedName>
</protein>
<gene>
    <name evidence="1" type="ORF">SAMN06265368_4151</name>
</gene>
<evidence type="ECO:0000313" key="1">
    <source>
        <dbReference type="EMBL" id="SNZ21037.1"/>
    </source>
</evidence>
<proteinExistence type="predicted"/>
<organism evidence="1 2">
    <name type="scientific">Cohaesibacter gelatinilyticus</name>
    <dbReference type="NCBI Taxonomy" id="372072"/>
    <lineage>
        <taxon>Bacteria</taxon>
        <taxon>Pseudomonadati</taxon>
        <taxon>Pseudomonadota</taxon>
        <taxon>Alphaproteobacteria</taxon>
        <taxon>Hyphomicrobiales</taxon>
        <taxon>Cohaesibacteraceae</taxon>
    </lineage>
</organism>
<evidence type="ECO:0008006" key="3">
    <source>
        <dbReference type="Google" id="ProtNLM"/>
    </source>
</evidence>
<dbReference type="EMBL" id="OBEL01000006">
    <property type="protein sequence ID" value="SNZ21037.1"/>
    <property type="molecule type" value="Genomic_DNA"/>
</dbReference>
<keyword evidence="2" id="KW-1185">Reference proteome</keyword>
<sequence>MTLFQHRTFGAYFSTLFIAAMLYVISATMLSTSARAQANDINPNDNFYSNAEILDAGQRFFGSVSGGLASVLERSFAKYGLPNGYILGEEGSAAIVAGLRYGEGTLYTKNMGEHKVFWQGPSIGWDFGGDGNRTMMLVYHLPDTSAIYRRYIGFNGSAYLVGGFGLTVLGNNGILVVPVRSGVGARLGVNVGYLKFSQRPTWNPF</sequence>
<dbReference type="Pfam" id="PF06577">
    <property type="entry name" value="EipA"/>
    <property type="match status" value="1"/>
</dbReference>
<name>A0A285PIG4_9HYPH</name>
<accession>A0A285PIG4</accession>